<proteinExistence type="predicted"/>
<sequence>MPTVLTNNPPTPRHSSNIPQTTSGTKPGPSGVQQQNTTGTRSLDEAVDQILMKAKSPLGEGEVRRVVETLEKMLDHKYPITMRTRRRCFRGLVKVCGEYGILPNSYIIQESDIEKLGESPVSSGGFSDVWPGMHEGEKSVAIKIIRYYESDDVQTIKKDFCREVITWKRLSHPNVLELIGVMMNDKEYVMVSPWMENRNIVDYLRKSLQTNPLKLLEDAACGLQYLHGVDLAHGDLKGGNILVSEDGRVCLADVGLTRIAGDLGSTTATSHTSTINGASTLRWCPPELLDPERFGSKRSSPTKKSDIYSMAMTVYEVLTDRIPFYEYKDLVAMLHIIQGVRPKKPIFAITRGYTEELWAMTTSCWEENPTERPTVDYVLEALKMAAEQWKPKHGGLSILSPSDDWSPTPSAEDSDSSESEDEPFMANVSPSLNPPQPHIVETPVPTPPPLSPALTPFVPLPSTTKIEEPPEMIRTTSEKEEIQPVLIRPPKEEEPRSISVTSREEGVKPVLVSLPREEEHKSISAISRGTGIWPVPVGPSREEEPKSTHATSKREDIKPVHVRPPKEEPRPIPATPKETKHSPVDLSQAQSNPIPLGSRKDEVRKAVLPKPIPVIPEEVNPVPINSRTEVLFEPTPATTRKEMAGSTSASPPKRESPSKSTPATSLGVKGAEHTPINPPKEKVRSEPMLTTEEEGARNVSSKPTLIASSKEQEAKSTIVGSSGEAPLKLSEPASKQGETGPAPTDSQRVGPERKEVPAEHEANPSQYPVHVRRAHPGQHSESFH</sequence>
<dbReference type="EMBL" id="MU117961">
    <property type="protein sequence ID" value="KAF9654244.1"/>
    <property type="molecule type" value="Genomic_DNA"/>
</dbReference>
<accession>A0ACB6ZXC1</accession>
<reference evidence="1" key="2">
    <citation type="journal article" date="2020" name="Nat. Commun.">
        <title>Large-scale genome sequencing of mycorrhizal fungi provides insights into the early evolution of symbiotic traits.</title>
        <authorList>
            <person name="Miyauchi S."/>
            <person name="Kiss E."/>
            <person name="Kuo A."/>
            <person name="Drula E."/>
            <person name="Kohler A."/>
            <person name="Sanchez-Garcia M."/>
            <person name="Morin E."/>
            <person name="Andreopoulos B."/>
            <person name="Barry K.W."/>
            <person name="Bonito G."/>
            <person name="Buee M."/>
            <person name="Carver A."/>
            <person name="Chen C."/>
            <person name="Cichocki N."/>
            <person name="Clum A."/>
            <person name="Culley D."/>
            <person name="Crous P.W."/>
            <person name="Fauchery L."/>
            <person name="Girlanda M."/>
            <person name="Hayes R.D."/>
            <person name="Keri Z."/>
            <person name="LaButti K."/>
            <person name="Lipzen A."/>
            <person name="Lombard V."/>
            <person name="Magnuson J."/>
            <person name="Maillard F."/>
            <person name="Murat C."/>
            <person name="Nolan M."/>
            <person name="Ohm R.A."/>
            <person name="Pangilinan J."/>
            <person name="Pereira M.F."/>
            <person name="Perotto S."/>
            <person name="Peter M."/>
            <person name="Pfister S."/>
            <person name="Riley R."/>
            <person name="Sitrit Y."/>
            <person name="Stielow J.B."/>
            <person name="Szollosi G."/>
            <person name="Zifcakova L."/>
            <person name="Stursova M."/>
            <person name="Spatafora J.W."/>
            <person name="Tedersoo L."/>
            <person name="Vaario L.M."/>
            <person name="Yamada A."/>
            <person name="Yan M."/>
            <person name="Wang P."/>
            <person name="Xu J."/>
            <person name="Bruns T."/>
            <person name="Baldrian P."/>
            <person name="Vilgalys R."/>
            <person name="Dunand C."/>
            <person name="Henrissat B."/>
            <person name="Grigoriev I.V."/>
            <person name="Hibbett D."/>
            <person name="Nagy L.G."/>
            <person name="Martin F.M."/>
        </authorList>
    </citation>
    <scope>NUCLEOTIDE SEQUENCE</scope>
    <source>
        <strain evidence="1">P2</strain>
    </source>
</reference>
<organism evidence="1 2">
    <name type="scientific">Thelephora ganbajun</name>
    <name type="common">Ganba fungus</name>
    <dbReference type="NCBI Taxonomy" id="370292"/>
    <lineage>
        <taxon>Eukaryota</taxon>
        <taxon>Fungi</taxon>
        <taxon>Dikarya</taxon>
        <taxon>Basidiomycota</taxon>
        <taxon>Agaricomycotina</taxon>
        <taxon>Agaricomycetes</taxon>
        <taxon>Thelephorales</taxon>
        <taxon>Thelephoraceae</taxon>
        <taxon>Thelephora</taxon>
    </lineage>
</organism>
<dbReference type="Proteomes" id="UP000886501">
    <property type="component" value="Unassembled WGS sequence"/>
</dbReference>
<protein>
    <submittedName>
        <fullName evidence="1">Kinase-like protein</fullName>
    </submittedName>
</protein>
<reference evidence="1" key="1">
    <citation type="submission" date="2019-10" db="EMBL/GenBank/DDBJ databases">
        <authorList>
            <consortium name="DOE Joint Genome Institute"/>
            <person name="Kuo A."/>
            <person name="Miyauchi S."/>
            <person name="Kiss E."/>
            <person name="Drula E."/>
            <person name="Kohler A."/>
            <person name="Sanchez-Garcia M."/>
            <person name="Andreopoulos B."/>
            <person name="Barry K.W."/>
            <person name="Bonito G."/>
            <person name="Buee M."/>
            <person name="Carver A."/>
            <person name="Chen C."/>
            <person name="Cichocki N."/>
            <person name="Clum A."/>
            <person name="Culley D."/>
            <person name="Crous P.W."/>
            <person name="Fauchery L."/>
            <person name="Girlanda M."/>
            <person name="Hayes R."/>
            <person name="Keri Z."/>
            <person name="Labutti K."/>
            <person name="Lipzen A."/>
            <person name="Lombard V."/>
            <person name="Magnuson J."/>
            <person name="Maillard F."/>
            <person name="Morin E."/>
            <person name="Murat C."/>
            <person name="Nolan M."/>
            <person name="Ohm R."/>
            <person name="Pangilinan J."/>
            <person name="Pereira M."/>
            <person name="Perotto S."/>
            <person name="Peter M."/>
            <person name="Riley R."/>
            <person name="Sitrit Y."/>
            <person name="Stielow B."/>
            <person name="Szollosi G."/>
            <person name="Zifcakova L."/>
            <person name="Stursova M."/>
            <person name="Spatafora J.W."/>
            <person name="Tedersoo L."/>
            <person name="Vaario L.-M."/>
            <person name="Yamada A."/>
            <person name="Yan M."/>
            <person name="Wang P."/>
            <person name="Xu J."/>
            <person name="Bruns T."/>
            <person name="Baldrian P."/>
            <person name="Vilgalys R."/>
            <person name="Henrissat B."/>
            <person name="Grigoriev I.V."/>
            <person name="Hibbett D."/>
            <person name="Nagy L.G."/>
            <person name="Martin F.M."/>
        </authorList>
    </citation>
    <scope>NUCLEOTIDE SEQUENCE</scope>
    <source>
        <strain evidence="1">P2</strain>
    </source>
</reference>
<gene>
    <name evidence="1" type="ORF">BDM02DRAFT_3106545</name>
</gene>
<evidence type="ECO:0000313" key="2">
    <source>
        <dbReference type="Proteomes" id="UP000886501"/>
    </source>
</evidence>
<evidence type="ECO:0000313" key="1">
    <source>
        <dbReference type="EMBL" id="KAF9654244.1"/>
    </source>
</evidence>
<comment type="caution">
    <text evidence="1">The sequence shown here is derived from an EMBL/GenBank/DDBJ whole genome shotgun (WGS) entry which is preliminary data.</text>
</comment>
<name>A0ACB6ZXC1_THEGA</name>
<keyword evidence="2" id="KW-1185">Reference proteome</keyword>